<accession>A0A4Z1C0H7</accession>
<sequence>MSTMASERSWLLNPGLLKLVHQCRRLIQSEFGVKLHLTEDHLERRLAEFAGKTRSSHLMKTWETLAPQIPHLEMPRAEETGSDGSNQGRPRRMYRGQPVADPEPPTPVSDGESAPTRRKTIIYRGQVVEH</sequence>
<name>A0A4Z1C0H7_9GAMM</name>
<protein>
    <submittedName>
        <fullName evidence="2">Uncharacterized protein</fullName>
    </submittedName>
</protein>
<keyword evidence="3" id="KW-1185">Reference proteome</keyword>
<dbReference type="AlphaFoldDB" id="A0A4Z1C0H7"/>
<dbReference type="Proteomes" id="UP000298325">
    <property type="component" value="Unassembled WGS sequence"/>
</dbReference>
<evidence type="ECO:0000313" key="2">
    <source>
        <dbReference type="EMBL" id="TGN38308.1"/>
    </source>
</evidence>
<evidence type="ECO:0000256" key="1">
    <source>
        <dbReference type="SAM" id="MobiDB-lite"/>
    </source>
</evidence>
<organism evidence="2 3">
    <name type="scientific">Marinobacter confluentis</name>
    <dbReference type="NCBI Taxonomy" id="1697557"/>
    <lineage>
        <taxon>Bacteria</taxon>
        <taxon>Pseudomonadati</taxon>
        <taxon>Pseudomonadota</taxon>
        <taxon>Gammaproteobacteria</taxon>
        <taxon>Pseudomonadales</taxon>
        <taxon>Marinobacteraceae</taxon>
        <taxon>Marinobacter</taxon>
    </lineage>
</organism>
<feature type="region of interest" description="Disordered" evidence="1">
    <location>
        <begin position="67"/>
        <end position="130"/>
    </location>
</feature>
<gene>
    <name evidence="2" type="ORF">E5Q11_15880</name>
</gene>
<dbReference type="RefSeq" id="WP_135804436.1">
    <property type="nucleotide sequence ID" value="NZ_SRPF01000006.1"/>
</dbReference>
<comment type="caution">
    <text evidence="2">The sequence shown here is derived from an EMBL/GenBank/DDBJ whole genome shotgun (WGS) entry which is preliminary data.</text>
</comment>
<dbReference type="EMBL" id="SRPF01000006">
    <property type="protein sequence ID" value="TGN38308.1"/>
    <property type="molecule type" value="Genomic_DNA"/>
</dbReference>
<reference evidence="2 3" key="1">
    <citation type="submission" date="2019-04" db="EMBL/GenBank/DDBJ databases">
        <authorList>
            <person name="Park S."/>
            <person name="Yoon J.-H."/>
        </authorList>
    </citation>
    <scope>NUCLEOTIDE SEQUENCE [LARGE SCALE GENOMIC DNA]</scope>
    <source>
        <strain evidence="2 3">HJM-18</strain>
    </source>
</reference>
<proteinExistence type="predicted"/>
<evidence type="ECO:0000313" key="3">
    <source>
        <dbReference type="Proteomes" id="UP000298325"/>
    </source>
</evidence>
<dbReference type="OrthoDB" id="6369928at2"/>